<name>A0A6M5YRI8_9BACT</name>
<proteinExistence type="predicted"/>
<dbReference type="AlphaFoldDB" id="A0A6M5YRI8"/>
<dbReference type="PANTHER" id="PTHR43679">
    <property type="entry name" value="OCTANOYLTRANSFERASE LIPM-RELATED"/>
    <property type="match status" value="1"/>
</dbReference>
<keyword evidence="2" id="KW-0436">Ligase</keyword>
<dbReference type="CDD" id="cd16443">
    <property type="entry name" value="LplA"/>
    <property type="match status" value="1"/>
</dbReference>
<gene>
    <name evidence="2" type="ORF">FTUN_3132</name>
</gene>
<dbReference type="GO" id="GO:0016874">
    <property type="term" value="F:ligase activity"/>
    <property type="evidence" value="ECO:0007669"/>
    <property type="project" value="UniProtKB-KW"/>
</dbReference>
<dbReference type="Pfam" id="PF21948">
    <property type="entry name" value="LplA-B_cat"/>
    <property type="match status" value="1"/>
</dbReference>
<reference evidence="3" key="1">
    <citation type="submission" date="2020-05" db="EMBL/GenBank/DDBJ databases">
        <title>Frigoriglobus tundricola gen. nov., sp. nov., a psychrotolerant cellulolytic planctomycete of the family Gemmataceae with two divergent copies of 16S rRNA gene.</title>
        <authorList>
            <person name="Kulichevskaya I.S."/>
            <person name="Ivanova A.A."/>
            <person name="Naumoff D.G."/>
            <person name="Beletsky A.V."/>
            <person name="Rijpstra W.I.C."/>
            <person name="Sinninghe Damste J.S."/>
            <person name="Mardanov A.V."/>
            <person name="Ravin N.V."/>
            <person name="Dedysh S.N."/>
        </authorList>
    </citation>
    <scope>NUCLEOTIDE SEQUENCE [LARGE SCALE GENOMIC DNA]</scope>
    <source>
        <strain evidence="3">PL17</strain>
    </source>
</reference>
<dbReference type="InterPro" id="IPR050664">
    <property type="entry name" value="Octanoyltrans_LipM/LipL"/>
</dbReference>
<accession>A0A6M5YRI8</accession>
<keyword evidence="3" id="KW-1185">Reference proteome</keyword>
<protein>
    <submittedName>
        <fullName evidence="2">Lipoate-protein ligase A</fullName>
    </submittedName>
</protein>
<dbReference type="RefSeq" id="WP_171471341.1">
    <property type="nucleotide sequence ID" value="NZ_CP053452.2"/>
</dbReference>
<dbReference type="Gene3D" id="3.30.930.10">
    <property type="entry name" value="Bira Bifunctional Protein, Domain 2"/>
    <property type="match status" value="1"/>
</dbReference>
<dbReference type="SUPFAM" id="SSF55681">
    <property type="entry name" value="Class II aaRS and biotin synthetases"/>
    <property type="match status" value="1"/>
</dbReference>
<dbReference type="Proteomes" id="UP000503447">
    <property type="component" value="Chromosome"/>
</dbReference>
<evidence type="ECO:0000313" key="3">
    <source>
        <dbReference type="Proteomes" id="UP000503447"/>
    </source>
</evidence>
<dbReference type="InterPro" id="IPR045864">
    <property type="entry name" value="aa-tRNA-synth_II/BPL/LPL"/>
</dbReference>
<dbReference type="InterPro" id="IPR004143">
    <property type="entry name" value="BPL_LPL_catalytic"/>
</dbReference>
<organism evidence="2 3">
    <name type="scientific">Frigoriglobus tundricola</name>
    <dbReference type="NCBI Taxonomy" id="2774151"/>
    <lineage>
        <taxon>Bacteria</taxon>
        <taxon>Pseudomonadati</taxon>
        <taxon>Planctomycetota</taxon>
        <taxon>Planctomycetia</taxon>
        <taxon>Gemmatales</taxon>
        <taxon>Gemmataceae</taxon>
        <taxon>Frigoriglobus</taxon>
    </lineage>
</organism>
<dbReference type="KEGG" id="ftj:FTUN_3132"/>
<feature type="domain" description="BPL/LPL catalytic" evidence="1">
    <location>
        <begin position="28"/>
        <end position="203"/>
    </location>
</feature>
<dbReference type="EMBL" id="CP053452">
    <property type="protein sequence ID" value="QJW95582.1"/>
    <property type="molecule type" value="Genomic_DNA"/>
</dbReference>
<evidence type="ECO:0000259" key="1">
    <source>
        <dbReference type="PROSITE" id="PS51733"/>
    </source>
</evidence>
<dbReference type="PROSITE" id="PS51733">
    <property type="entry name" value="BPL_LPL_CATALYTIC"/>
    <property type="match status" value="1"/>
</dbReference>
<dbReference type="PANTHER" id="PTHR43679:SF2">
    <property type="entry name" value="OCTANOYL-[GCVH]:PROTEIN N-OCTANOYLTRANSFERASE"/>
    <property type="match status" value="1"/>
</dbReference>
<sequence length="237" mass="25548">MKLLDYTLPAPAENLALDEALLLAAEGGTGGAVLRLWELPAYAAVVGSGGSVGIDVNASACTADGVPVLRRASGGGTVLLGPGCLCFSLVLGYDHAPGLTEIPASNRYILARVLRALAPAVPANVEGTSDLAVSGVKFSGNAQQRKRRFFLHHGTLLCGFDLALVAKYLNPPERQPEYRRDRPHAEFVANLPITVEHAKRLLIAEWRPEAEYGPVPIEKVHELVAEKYARDEWTHRR</sequence>
<evidence type="ECO:0000313" key="2">
    <source>
        <dbReference type="EMBL" id="QJW95582.1"/>
    </source>
</evidence>